<proteinExistence type="predicted"/>
<feature type="compositionally biased region" description="Basic and acidic residues" evidence="1">
    <location>
        <begin position="26"/>
        <end position="41"/>
    </location>
</feature>
<gene>
    <name evidence="2" type="primary">ga15042</name>
    <name evidence="2" type="ORF">PR202_ga15042</name>
</gene>
<evidence type="ECO:0008006" key="4">
    <source>
        <dbReference type="Google" id="ProtNLM"/>
    </source>
</evidence>
<feature type="region of interest" description="Disordered" evidence="1">
    <location>
        <begin position="1"/>
        <end position="58"/>
    </location>
</feature>
<organism evidence="2 3">
    <name type="scientific">Eleusine coracana subsp. coracana</name>
    <dbReference type="NCBI Taxonomy" id="191504"/>
    <lineage>
        <taxon>Eukaryota</taxon>
        <taxon>Viridiplantae</taxon>
        <taxon>Streptophyta</taxon>
        <taxon>Embryophyta</taxon>
        <taxon>Tracheophyta</taxon>
        <taxon>Spermatophyta</taxon>
        <taxon>Magnoliopsida</taxon>
        <taxon>Liliopsida</taxon>
        <taxon>Poales</taxon>
        <taxon>Poaceae</taxon>
        <taxon>PACMAD clade</taxon>
        <taxon>Chloridoideae</taxon>
        <taxon>Cynodonteae</taxon>
        <taxon>Eleusininae</taxon>
        <taxon>Eleusine</taxon>
    </lineage>
</organism>
<name>A0AAV5CIZ3_ELECO</name>
<comment type="caution">
    <text evidence="2">The sequence shown here is derived from an EMBL/GenBank/DDBJ whole genome shotgun (WGS) entry which is preliminary data.</text>
</comment>
<sequence>MERRATWEGDPAAAEDGPALPSREPSYVREPEPCKEGHVPPDLHGAPASLSSTHGAARYSLAQEEENLDQWRDSIARICRRLAAFVSGSVDAHVALASAFILELCRK</sequence>
<evidence type="ECO:0000313" key="3">
    <source>
        <dbReference type="Proteomes" id="UP001054889"/>
    </source>
</evidence>
<dbReference type="AlphaFoldDB" id="A0AAV5CIZ3"/>
<dbReference type="EMBL" id="BQKI01000007">
    <property type="protein sequence ID" value="GJM98067.1"/>
    <property type="molecule type" value="Genomic_DNA"/>
</dbReference>
<evidence type="ECO:0000256" key="1">
    <source>
        <dbReference type="SAM" id="MobiDB-lite"/>
    </source>
</evidence>
<reference evidence="2" key="2">
    <citation type="submission" date="2021-12" db="EMBL/GenBank/DDBJ databases">
        <title>Resequencing data analysis of finger millet.</title>
        <authorList>
            <person name="Hatakeyama M."/>
            <person name="Aluri S."/>
            <person name="Balachadran M.T."/>
            <person name="Sivarajan S.R."/>
            <person name="Poveda L."/>
            <person name="Shimizu-Inatsugi R."/>
            <person name="Schlapbach R."/>
            <person name="Sreeman S.M."/>
            <person name="Shimizu K.K."/>
        </authorList>
    </citation>
    <scope>NUCLEOTIDE SEQUENCE</scope>
</reference>
<keyword evidence="3" id="KW-1185">Reference proteome</keyword>
<reference evidence="2" key="1">
    <citation type="journal article" date="2018" name="DNA Res.">
        <title>Multiple hybrid de novo genome assembly of finger millet, an orphan allotetraploid crop.</title>
        <authorList>
            <person name="Hatakeyama M."/>
            <person name="Aluri S."/>
            <person name="Balachadran M.T."/>
            <person name="Sivarajan S.R."/>
            <person name="Patrignani A."/>
            <person name="Gruter S."/>
            <person name="Poveda L."/>
            <person name="Shimizu-Inatsugi R."/>
            <person name="Baeten J."/>
            <person name="Francoijs K.J."/>
            <person name="Nataraja K.N."/>
            <person name="Reddy Y.A.N."/>
            <person name="Phadnis S."/>
            <person name="Ravikumar R.L."/>
            <person name="Schlapbach R."/>
            <person name="Sreeman S.M."/>
            <person name="Shimizu K.K."/>
        </authorList>
    </citation>
    <scope>NUCLEOTIDE SEQUENCE</scope>
</reference>
<accession>A0AAV5CIZ3</accession>
<protein>
    <recommendedName>
        <fullName evidence="4">PH domain-containing protein</fullName>
    </recommendedName>
</protein>
<evidence type="ECO:0000313" key="2">
    <source>
        <dbReference type="EMBL" id="GJM98067.1"/>
    </source>
</evidence>
<dbReference type="Proteomes" id="UP001054889">
    <property type="component" value="Unassembled WGS sequence"/>
</dbReference>